<dbReference type="AlphaFoldDB" id="A0A089M6C5"/>
<dbReference type="Proteomes" id="UP000029500">
    <property type="component" value="Chromosome"/>
</dbReference>
<feature type="domain" description="Adenine deaminase C-terminal" evidence="1">
    <location>
        <begin position="35"/>
        <end position="89"/>
    </location>
</feature>
<dbReference type="KEGG" id="pgm:PGRAT_04935"/>
<evidence type="ECO:0000259" key="1">
    <source>
        <dbReference type="Pfam" id="PF13382"/>
    </source>
</evidence>
<dbReference type="eggNOG" id="COG1001">
    <property type="taxonomic scope" value="Bacteria"/>
</dbReference>
<organism evidence="2 3">
    <name type="scientific">Paenibacillus graminis</name>
    <dbReference type="NCBI Taxonomy" id="189425"/>
    <lineage>
        <taxon>Bacteria</taxon>
        <taxon>Bacillati</taxon>
        <taxon>Bacillota</taxon>
        <taxon>Bacilli</taxon>
        <taxon>Bacillales</taxon>
        <taxon>Paenibacillaceae</taxon>
        <taxon>Paenibacillus</taxon>
    </lineage>
</organism>
<proteinExistence type="predicted"/>
<dbReference type="InterPro" id="IPR026912">
    <property type="entry name" value="Adenine_deam_C"/>
</dbReference>
<keyword evidence="3" id="KW-1185">Reference proteome</keyword>
<evidence type="ECO:0000313" key="2">
    <source>
        <dbReference type="EMBL" id="AIQ67053.1"/>
    </source>
</evidence>
<accession>A0A089M6C5</accession>
<dbReference type="HOGENOM" id="CLU_2070749_0_0_9"/>
<dbReference type="Pfam" id="PF13382">
    <property type="entry name" value="Adenine_deam_C"/>
    <property type="match status" value="1"/>
</dbReference>
<dbReference type="STRING" id="189425.PGRAT_04935"/>
<protein>
    <recommendedName>
        <fullName evidence="1">Adenine deaminase C-terminal domain-containing protein</fullName>
    </recommendedName>
</protein>
<evidence type="ECO:0000313" key="3">
    <source>
        <dbReference type="Proteomes" id="UP000029500"/>
    </source>
</evidence>
<sequence length="118" mass="12211">MKIPVHKQATGPNGVIEFPAAVLPANFLLLSGTAKTAAAPTCLIGGVTIKWGAIAAKYSHDNHNLLVVGHDLEDMAVAANTVIAEQGVSKAAVARNSAVQSAIECSSRPDPERDQASR</sequence>
<gene>
    <name evidence="2" type="ORF">PGRAT_04935</name>
</gene>
<dbReference type="EMBL" id="CP009287">
    <property type="protein sequence ID" value="AIQ67053.1"/>
    <property type="molecule type" value="Genomic_DNA"/>
</dbReference>
<name>A0A089M6C5_9BACL</name>
<reference evidence="2 3" key="1">
    <citation type="submission" date="2014-08" db="EMBL/GenBank/DDBJ databases">
        <title>Comparative genomics of the Paenibacillus odorifer group.</title>
        <authorList>
            <person name="den Bakker H.C."/>
            <person name="Tsai Y.-C."/>
            <person name="Martin N."/>
            <person name="Korlach J."/>
            <person name="Wiedmann M."/>
        </authorList>
    </citation>
    <scope>NUCLEOTIDE SEQUENCE [LARGE SCALE GENOMIC DNA]</scope>
    <source>
        <strain evidence="2 3">DSM 15220</strain>
    </source>
</reference>